<organism evidence="5 7">
    <name type="scientific">Medicago truncatula</name>
    <name type="common">Barrel medic</name>
    <name type="synonym">Medicago tribuloides</name>
    <dbReference type="NCBI Taxonomy" id="3880"/>
    <lineage>
        <taxon>Eukaryota</taxon>
        <taxon>Viridiplantae</taxon>
        <taxon>Streptophyta</taxon>
        <taxon>Embryophyta</taxon>
        <taxon>Tracheophyta</taxon>
        <taxon>Spermatophyta</taxon>
        <taxon>Magnoliopsida</taxon>
        <taxon>eudicotyledons</taxon>
        <taxon>Gunneridae</taxon>
        <taxon>Pentapetalae</taxon>
        <taxon>rosids</taxon>
        <taxon>fabids</taxon>
        <taxon>Fabales</taxon>
        <taxon>Fabaceae</taxon>
        <taxon>Papilionoideae</taxon>
        <taxon>50 kb inversion clade</taxon>
        <taxon>NPAAA clade</taxon>
        <taxon>Hologalegina</taxon>
        <taxon>IRL clade</taxon>
        <taxon>Trifolieae</taxon>
        <taxon>Medicago</taxon>
    </lineage>
</organism>
<dbReference type="PANTHER" id="PTHR32401:SF49">
    <property type="entry name" value="OS10G0129200 PROTEIN"/>
    <property type="match status" value="1"/>
</dbReference>
<evidence type="ECO:0000259" key="4">
    <source>
        <dbReference type="Pfam" id="PF00139"/>
    </source>
</evidence>
<dbReference type="Gene3D" id="2.60.120.200">
    <property type="match status" value="2"/>
</dbReference>
<dbReference type="PANTHER" id="PTHR32401">
    <property type="entry name" value="CONCANAVALIN A-LIKE LECTIN FAMILY PROTEIN"/>
    <property type="match status" value="1"/>
</dbReference>
<comment type="similarity">
    <text evidence="1">Belongs to the leguminous lectin family.</text>
</comment>
<reference evidence="5 7" key="1">
    <citation type="journal article" date="2011" name="Nature">
        <title>The Medicago genome provides insight into the evolution of rhizobial symbioses.</title>
        <authorList>
            <person name="Young N.D."/>
            <person name="Debelle F."/>
            <person name="Oldroyd G.E."/>
            <person name="Geurts R."/>
            <person name="Cannon S.B."/>
            <person name="Udvardi M.K."/>
            <person name="Benedito V.A."/>
            <person name="Mayer K.F."/>
            <person name="Gouzy J."/>
            <person name="Schoof H."/>
            <person name="Van de Peer Y."/>
            <person name="Proost S."/>
            <person name="Cook D.R."/>
            <person name="Meyers B.C."/>
            <person name="Spannagl M."/>
            <person name="Cheung F."/>
            <person name="De Mita S."/>
            <person name="Krishnakumar V."/>
            <person name="Gundlach H."/>
            <person name="Zhou S."/>
            <person name="Mudge J."/>
            <person name="Bharti A.K."/>
            <person name="Murray J.D."/>
            <person name="Naoumkina M.A."/>
            <person name="Rosen B."/>
            <person name="Silverstein K.A."/>
            <person name="Tang H."/>
            <person name="Rombauts S."/>
            <person name="Zhao P.X."/>
            <person name="Zhou P."/>
            <person name="Barbe V."/>
            <person name="Bardou P."/>
            <person name="Bechner M."/>
            <person name="Bellec A."/>
            <person name="Berger A."/>
            <person name="Berges H."/>
            <person name="Bidwell S."/>
            <person name="Bisseling T."/>
            <person name="Choisne N."/>
            <person name="Couloux A."/>
            <person name="Denny R."/>
            <person name="Deshpande S."/>
            <person name="Dai X."/>
            <person name="Doyle J.J."/>
            <person name="Dudez A.M."/>
            <person name="Farmer A.D."/>
            <person name="Fouteau S."/>
            <person name="Franken C."/>
            <person name="Gibelin C."/>
            <person name="Gish J."/>
            <person name="Goldstein S."/>
            <person name="Gonzalez A.J."/>
            <person name="Green P.J."/>
            <person name="Hallab A."/>
            <person name="Hartog M."/>
            <person name="Hua A."/>
            <person name="Humphray S.J."/>
            <person name="Jeong D.H."/>
            <person name="Jing Y."/>
            <person name="Jocker A."/>
            <person name="Kenton S.M."/>
            <person name="Kim D.J."/>
            <person name="Klee K."/>
            <person name="Lai H."/>
            <person name="Lang C."/>
            <person name="Lin S."/>
            <person name="Macmil S.L."/>
            <person name="Magdelenat G."/>
            <person name="Matthews L."/>
            <person name="McCorrison J."/>
            <person name="Monaghan E.L."/>
            <person name="Mun J.H."/>
            <person name="Najar F.Z."/>
            <person name="Nicholson C."/>
            <person name="Noirot C."/>
            <person name="O'Bleness M."/>
            <person name="Paule C.R."/>
            <person name="Poulain J."/>
            <person name="Prion F."/>
            <person name="Qin B."/>
            <person name="Qu C."/>
            <person name="Retzel E.F."/>
            <person name="Riddle C."/>
            <person name="Sallet E."/>
            <person name="Samain S."/>
            <person name="Samson N."/>
            <person name="Sanders I."/>
            <person name="Saurat O."/>
            <person name="Scarpelli C."/>
            <person name="Schiex T."/>
            <person name="Segurens B."/>
            <person name="Severin A.J."/>
            <person name="Sherrier D.J."/>
            <person name="Shi R."/>
            <person name="Sims S."/>
            <person name="Singer S.R."/>
            <person name="Sinharoy S."/>
            <person name="Sterck L."/>
            <person name="Viollet A."/>
            <person name="Wang B.B."/>
            <person name="Wang K."/>
            <person name="Wang M."/>
            <person name="Wang X."/>
            <person name="Warfsmann J."/>
            <person name="Weissenbach J."/>
            <person name="White D.D."/>
            <person name="White J.D."/>
            <person name="Wiley G.B."/>
            <person name="Wincker P."/>
            <person name="Xing Y."/>
            <person name="Yang L."/>
            <person name="Yao Z."/>
            <person name="Ying F."/>
            <person name="Zhai J."/>
            <person name="Zhou L."/>
            <person name="Zuber A."/>
            <person name="Denarie J."/>
            <person name="Dixon R.A."/>
            <person name="May G.D."/>
            <person name="Schwartz D.C."/>
            <person name="Rogers J."/>
            <person name="Quetier F."/>
            <person name="Town C.D."/>
            <person name="Roe B.A."/>
        </authorList>
    </citation>
    <scope>NUCLEOTIDE SEQUENCE [LARGE SCALE GENOMIC DNA]</scope>
    <source>
        <strain evidence="5">A17</strain>
        <strain evidence="6 7">cv. Jemalong A17</strain>
    </source>
</reference>
<dbReference type="SUPFAM" id="SSF49899">
    <property type="entry name" value="Concanavalin A-like lectins/glucanases"/>
    <property type="match status" value="1"/>
</dbReference>
<feature type="transmembrane region" description="Helical" evidence="3">
    <location>
        <begin position="6"/>
        <end position="27"/>
    </location>
</feature>
<dbReference type="EMBL" id="CM001220">
    <property type="protein sequence ID" value="KEH29930.1"/>
    <property type="molecule type" value="Genomic_DNA"/>
</dbReference>
<keyword evidence="3" id="KW-0472">Membrane</keyword>
<evidence type="ECO:0000256" key="3">
    <source>
        <dbReference type="SAM" id="Phobius"/>
    </source>
</evidence>
<dbReference type="GO" id="GO:0009610">
    <property type="term" value="P:response to symbiotic fungus"/>
    <property type="evidence" value="ECO:0007669"/>
    <property type="project" value="UniProtKB-ARBA"/>
</dbReference>
<dbReference type="InterPro" id="IPR001220">
    <property type="entry name" value="Legume_lectin_dom"/>
</dbReference>
<feature type="domain" description="Legume lectin" evidence="4">
    <location>
        <begin position="133"/>
        <end position="235"/>
    </location>
</feature>
<reference evidence="5 7" key="2">
    <citation type="journal article" date="2014" name="BMC Genomics">
        <title>An improved genome release (version Mt4.0) for the model legume Medicago truncatula.</title>
        <authorList>
            <person name="Tang H."/>
            <person name="Krishnakumar V."/>
            <person name="Bidwell S."/>
            <person name="Rosen B."/>
            <person name="Chan A."/>
            <person name="Zhou S."/>
            <person name="Gentzbittel L."/>
            <person name="Childs K.L."/>
            <person name="Yandell M."/>
            <person name="Gundlach H."/>
            <person name="Mayer K.F."/>
            <person name="Schwartz D.C."/>
            <person name="Town C.D."/>
        </authorList>
    </citation>
    <scope>GENOME REANNOTATION</scope>
    <source>
        <strain evidence="5">A17</strain>
        <strain evidence="6 7">cv. Jemalong A17</strain>
    </source>
</reference>
<dbReference type="EnsemblPlants" id="KEH29930">
    <property type="protein sequence ID" value="KEH29930"/>
    <property type="gene ID" value="MTR_4g056360"/>
</dbReference>
<keyword evidence="2" id="KW-0430">Lectin</keyword>
<reference evidence="6" key="3">
    <citation type="submission" date="2015-04" db="UniProtKB">
        <authorList>
            <consortium name="EnsemblPlants"/>
        </authorList>
    </citation>
    <scope>IDENTIFICATION</scope>
    <source>
        <strain evidence="6">cv. Jemalong A17</strain>
    </source>
</reference>
<dbReference type="HOGENOM" id="CLU_000288_62_2_1"/>
<name>A0A072UVQ8_MEDTR</name>
<sequence>MVFSSSYLPTQTLFYVLFLVFSMFIFLQSREGNAEWFDSNYSFDVKNFSEATTDNFTLQGDAQILPNGILELIGPTYPNVSQVLYSTSILIWDEYTGDTNSFVSVFSFVLKYNEYYNVWPGELVFFLVGENFEQDDLKYSHIGVDVYSRNRLKIVPSTRRSESLIEVVIRYDSSSKTLTVMTSDTHEFTEFHRVINLKDALPGMVKVGLSTGQMEGRETHDIHIHSWSFHSHFISSASMARGINVDTASYALLFFIYFMHDWLL</sequence>
<gene>
    <name evidence="5" type="ordered locus">MTR_4g056360</name>
</gene>
<evidence type="ECO:0000256" key="2">
    <source>
        <dbReference type="ARBA" id="ARBA00022734"/>
    </source>
</evidence>
<keyword evidence="3" id="KW-0812">Transmembrane</keyword>
<keyword evidence="7" id="KW-1185">Reference proteome</keyword>
<proteinExistence type="inferred from homology"/>
<dbReference type="GO" id="GO:0030246">
    <property type="term" value="F:carbohydrate binding"/>
    <property type="evidence" value="ECO:0007669"/>
    <property type="project" value="UniProtKB-KW"/>
</dbReference>
<dbReference type="Pfam" id="PF00139">
    <property type="entry name" value="Lectin_legB"/>
    <property type="match status" value="2"/>
</dbReference>
<dbReference type="InterPro" id="IPR050258">
    <property type="entry name" value="Leguminous_Lectin"/>
</dbReference>
<protein>
    <submittedName>
        <fullName evidence="5">Legume lectin beta domain protein</fullName>
    </submittedName>
</protein>
<dbReference type="Proteomes" id="UP000002051">
    <property type="component" value="Chromosome 4"/>
</dbReference>
<accession>A0A072UVQ8</accession>
<evidence type="ECO:0000313" key="7">
    <source>
        <dbReference type="Proteomes" id="UP000002051"/>
    </source>
</evidence>
<dbReference type="InterPro" id="IPR013320">
    <property type="entry name" value="ConA-like_dom_sf"/>
</dbReference>
<feature type="domain" description="Legume lectin" evidence="4">
    <location>
        <begin position="42"/>
        <end position="128"/>
    </location>
</feature>
<evidence type="ECO:0000256" key="1">
    <source>
        <dbReference type="ARBA" id="ARBA00007606"/>
    </source>
</evidence>
<evidence type="ECO:0000313" key="6">
    <source>
        <dbReference type="EnsemblPlants" id="KEH29930"/>
    </source>
</evidence>
<evidence type="ECO:0000313" key="5">
    <source>
        <dbReference type="EMBL" id="KEH29930.1"/>
    </source>
</evidence>
<keyword evidence="3" id="KW-1133">Transmembrane helix</keyword>
<dbReference type="AlphaFoldDB" id="A0A072UVQ8"/>